<feature type="region of interest" description="Disordered" evidence="1">
    <location>
        <begin position="73"/>
        <end position="97"/>
    </location>
</feature>
<dbReference type="PANTHER" id="PTHR28106">
    <property type="entry name" value="MITOCHONDRIAL ATPASE COMPLEX SUBUNIT ATP10"/>
    <property type="match status" value="1"/>
</dbReference>
<dbReference type="PANTHER" id="PTHR28106:SF1">
    <property type="entry name" value="MITOCHONDRIAL ATPASE COMPLEX SUBUNIT ATP10"/>
    <property type="match status" value="1"/>
</dbReference>
<organism evidence="2 3">
    <name type="scientific">Phialemonium atrogriseum</name>
    <dbReference type="NCBI Taxonomy" id="1093897"/>
    <lineage>
        <taxon>Eukaryota</taxon>
        <taxon>Fungi</taxon>
        <taxon>Dikarya</taxon>
        <taxon>Ascomycota</taxon>
        <taxon>Pezizomycotina</taxon>
        <taxon>Sordariomycetes</taxon>
        <taxon>Sordariomycetidae</taxon>
        <taxon>Cephalothecales</taxon>
        <taxon>Cephalothecaceae</taxon>
        <taxon>Phialemonium</taxon>
    </lineage>
</organism>
<evidence type="ECO:0000256" key="1">
    <source>
        <dbReference type="SAM" id="MobiDB-lite"/>
    </source>
</evidence>
<reference evidence="2" key="1">
    <citation type="submission" date="2023-06" db="EMBL/GenBank/DDBJ databases">
        <title>Genome-scale phylogeny and comparative genomics of the fungal order Sordariales.</title>
        <authorList>
            <consortium name="Lawrence Berkeley National Laboratory"/>
            <person name="Hensen N."/>
            <person name="Bonometti L."/>
            <person name="Westerberg I."/>
            <person name="Brannstrom I.O."/>
            <person name="Guillou S."/>
            <person name="Cros-Aarteil S."/>
            <person name="Calhoun S."/>
            <person name="Haridas S."/>
            <person name="Kuo A."/>
            <person name="Mondo S."/>
            <person name="Pangilinan J."/>
            <person name="Riley R."/>
            <person name="Labutti K."/>
            <person name="Andreopoulos B."/>
            <person name="Lipzen A."/>
            <person name="Chen C."/>
            <person name="Yanf M."/>
            <person name="Daum C."/>
            <person name="Ng V."/>
            <person name="Clum A."/>
            <person name="Steindorff A."/>
            <person name="Ohm R."/>
            <person name="Martin F."/>
            <person name="Silar P."/>
            <person name="Natvig D."/>
            <person name="Lalanne C."/>
            <person name="Gautier V."/>
            <person name="Ament-Velasquez S.L."/>
            <person name="Kruys A."/>
            <person name="Hutchinson M.I."/>
            <person name="Powell A.J."/>
            <person name="Barry K."/>
            <person name="Miller A.N."/>
            <person name="Grigoriev I.V."/>
            <person name="Debuchy R."/>
            <person name="Gladieux P."/>
            <person name="Thoren M.H."/>
            <person name="Johannesson H."/>
        </authorList>
    </citation>
    <scope>NUCLEOTIDE SEQUENCE</scope>
    <source>
        <strain evidence="2">8032-3</strain>
    </source>
</reference>
<gene>
    <name evidence="2" type="ORF">QBC33DRAFT_531933</name>
</gene>
<evidence type="ECO:0000313" key="3">
    <source>
        <dbReference type="Proteomes" id="UP001244011"/>
    </source>
</evidence>
<dbReference type="InterPro" id="IPR007849">
    <property type="entry name" value="ATP10"/>
</dbReference>
<evidence type="ECO:0000313" key="2">
    <source>
        <dbReference type="EMBL" id="KAK1769772.1"/>
    </source>
</evidence>
<name>A0AAJ0C5C8_9PEZI</name>
<dbReference type="RefSeq" id="XP_060285985.1">
    <property type="nucleotide sequence ID" value="XM_060427338.1"/>
</dbReference>
<comment type="caution">
    <text evidence="2">The sequence shown here is derived from an EMBL/GenBank/DDBJ whole genome shotgun (WGS) entry which is preliminary data.</text>
</comment>
<protein>
    <submittedName>
        <fullName evidence="2">ATP10 protein-domain-containing protein</fullName>
    </submittedName>
</protein>
<dbReference type="EMBL" id="MU839002">
    <property type="protein sequence ID" value="KAK1769772.1"/>
    <property type="molecule type" value="Genomic_DNA"/>
</dbReference>
<dbReference type="Proteomes" id="UP001244011">
    <property type="component" value="Unassembled WGS sequence"/>
</dbReference>
<dbReference type="Pfam" id="PF05176">
    <property type="entry name" value="ATP-synt_10"/>
    <property type="match status" value="1"/>
</dbReference>
<dbReference type="AlphaFoldDB" id="A0AAJ0C5C8"/>
<keyword evidence="3" id="KW-1185">Reference proteome</keyword>
<feature type="region of interest" description="Disordered" evidence="1">
    <location>
        <begin position="315"/>
        <end position="337"/>
    </location>
</feature>
<proteinExistence type="predicted"/>
<dbReference type="GeneID" id="85310525"/>
<dbReference type="GO" id="GO:0005743">
    <property type="term" value="C:mitochondrial inner membrane"/>
    <property type="evidence" value="ECO:0007669"/>
    <property type="project" value="TreeGrafter"/>
</dbReference>
<sequence length="337" mass="37964">MIRTMLRTRVVNRILCQRRPFATSYGLLAAQPTPPKETPAQPVADAPAENRPLADVPRAYGKRVEEFTPTTLSRPIGFHQAPRPGENTGVDRRSLQQRRDDFVNYEKHLARRAELKQKLAKPYFREWSNIKWHKGKSFLAPPRLFKAALSLYFPNLHGRTLAKGDRRPQDTTPVLEGRASVVAVFSGMWAENQIKSFISPEANPGLQAVLDQSGGLAQLVRVNVEENTLKAWIIRLFVGSLRKQIGKPNWNRYFIVRRGISDEIRETIGLLNSKVGYVYLVDKDCRIRWAASGQSEPDERQGLVKGVQRLLDEMSKAGTRPGTLLRKPAEPAASLGP</sequence>
<dbReference type="GO" id="GO:0033615">
    <property type="term" value="P:mitochondrial proton-transporting ATP synthase complex assembly"/>
    <property type="evidence" value="ECO:0007669"/>
    <property type="project" value="TreeGrafter"/>
</dbReference>
<accession>A0AAJ0C5C8</accession>
<feature type="region of interest" description="Disordered" evidence="1">
    <location>
        <begin position="29"/>
        <end position="49"/>
    </location>
</feature>